<dbReference type="AlphaFoldDB" id="H8XUX2"/>
<evidence type="ECO:0000259" key="1">
    <source>
        <dbReference type="PROSITE" id="PS50164"/>
    </source>
</evidence>
<dbReference type="PROSITE" id="PS50164">
    <property type="entry name" value="GIY_YIG"/>
    <property type="match status" value="1"/>
</dbReference>
<reference evidence="3" key="2">
    <citation type="submission" date="2012-03" db="EMBL/GenBank/DDBJ databases">
        <title>Complete genome sequence of Flavobacterium indicum GPTSA100-9T, isolated from warm spring water.</title>
        <authorList>
            <person name="Barbier P."/>
            <person name="Houel A."/>
            <person name="Loux V."/>
            <person name="Poulain J."/>
            <person name="Bernardet J.-F."/>
            <person name="Touchon M."/>
            <person name="Duchaud E."/>
        </authorList>
    </citation>
    <scope>NUCLEOTIDE SEQUENCE [LARGE SCALE GENOMIC DNA]</scope>
    <source>
        <strain evidence="3">DSM 17447 / CIP 109464 / GPTSA100-9</strain>
    </source>
</reference>
<dbReference type="Proteomes" id="UP000007599">
    <property type="component" value="Chromosome I"/>
</dbReference>
<dbReference type="InterPro" id="IPR035901">
    <property type="entry name" value="GIY-YIG_endonuc_sf"/>
</dbReference>
<dbReference type="Gene3D" id="3.40.1440.10">
    <property type="entry name" value="GIY-YIG endonuclease"/>
    <property type="match status" value="1"/>
</dbReference>
<dbReference type="eggNOG" id="COG2827">
    <property type="taxonomic scope" value="Bacteria"/>
</dbReference>
<evidence type="ECO:0000313" key="2">
    <source>
        <dbReference type="EMBL" id="CCG53900.1"/>
    </source>
</evidence>
<accession>H8XUX2</accession>
<reference evidence="2 3" key="1">
    <citation type="journal article" date="2012" name="J. Bacteriol.">
        <title>Complete Genome Sequence of Flavobacterium indicum GPSTA100-9T, Isolated from Warm Spring Water.</title>
        <authorList>
            <person name="Barbier P."/>
            <person name="Houel A."/>
            <person name="Loux V."/>
            <person name="Poulain J."/>
            <person name="Bernardet J.F."/>
            <person name="Touchon M."/>
            <person name="Duchaud E."/>
        </authorList>
    </citation>
    <scope>NUCLEOTIDE SEQUENCE [LARGE SCALE GENOMIC DNA]</scope>
    <source>
        <strain evidence="3">DSM 17447 / CIP 109464 / GPTSA100-9</strain>
    </source>
</reference>
<dbReference type="STRING" id="1094466.KQS_09850"/>
<gene>
    <name evidence="2" type="ordered locus">KQS_09850</name>
</gene>
<protein>
    <recommendedName>
        <fullName evidence="1">GIY-YIG domain-containing protein</fullName>
    </recommendedName>
</protein>
<dbReference type="HOGENOM" id="CLU_135650_6_1_10"/>
<dbReference type="EMBL" id="HE774682">
    <property type="protein sequence ID" value="CCG53900.1"/>
    <property type="molecule type" value="Genomic_DNA"/>
</dbReference>
<feature type="domain" description="GIY-YIG" evidence="1">
    <location>
        <begin position="1"/>
        <end position="75"/>
    </location>
</feature>
<keyword evidence="3" id="KW-1185">Reference proteome</keyword>
<dbReference type="PATRIC" id="fig|1094466.5.peg.1934"/>
<organism evidence="2 3">
    <name type="scientific">Flavobacterium indicum (strain DSM 17447 / CIP 109464 / GPTSA100-9)</name>
    <dbReference type="NCBI Taxonomy" id="1094466"/>
    <lineage>
        <taxon>Bacteria</taxon>
        <taxon>Pseudomonadati</taxon>
        <taxon>Bacteroidota</taxon>
        <taxon>Flavobacteriia</taxon>
        <taxon>Flavobacteriales</taxon>
        <taxon>Flavobacteriaceae</taxon>
        <taxon>Flavobacterium</taxon>
    </lineage>
</organism>
<sequence>MFYVYIIYSLDFDKFYIGQTQNFHERILRHNSGYEKATSPYIPWVKKCVLEKSSRSEAMVLEKKLKNLNRERLLMFIEKYAGRDET</sequence>
<dbReference type="CDD" id="cd10449">
    <property type="entry name" value="GIY-YIG_SLX1_like"/>
    <property type="match status" value="1"/>
</dbReference>
<dbReference type="KEGG" id="fin:KQS_09850"/>
<dbReference type="RefSeq" id="WP_014389019.1">
    <property type="nucleotide sequence ID" value="NC_017025.1"/>
</dbReference>
<dbReference type="OrthoDB" id="1495241at2"/>
<dbReference type="SUPFAM" id="SSF82771">
    <property type="entry name" value="GIY-YIG endonuclease"/>
    <property type="match status" value="1"/>
</dbReference>
<dbReference type="Pfam" id="PF01541">
    <property type="entry name" value="GIY-YIG"/>
    <property type="match status" value="1"/>
</dbReference>
<proteinExistence type="predicted"/>
<dbReference type="InterPro" id="IPR000305">
    <property type="entry name" value="GIY-YIG_endonuc"/>
</dbReference>
<name>H8XUX2_FLAIG</name>
<evidence type="ECO:0000313" key="3">
    <source>
        <dbReference type="Proteomes" id="UP000007599"/>
    </source>
</evidence>